<gene>
    <name evidence="4" type="ORF">QR98_0020160</name>
</gene>
<dbReference type="Proteomes" id="UP000616769">
    <property type="component" value="Unassembled WGS sequence"/>
</dbReference>
<feature type="non-terminal residue" evidence="4">
    <location>
        <position position="1"/>
    </location>
</feature>
<proteinExistence type="inferred from homology"/>
<dbReference type="InterPro" id="IPR048720">
    <property type="entry name" value="PROPPIN"/>
</dbReference>
<dbReference type="SUPFAM" id="SSF50978">
    <property type="entry name" value="WD40 repeat-like"/>
    <property type="match status" value="1"/>
</dbReference>
<sequence>YSILCLSNSTFFSFFTRSLAVGTKYGFRLYDIKDIDQLQLIHEDNSDYTFIVERLFSSSLLAIVNLSAPRKLKICHFKKKIDIIQYSYCNTILAVKLNRLRLIVCLEENIFIHNIKDLNLVHSIKHVSSNPNGIIALAPSNERCYLAYPARNTIGEVNIFDADKLEDKLTIAAHDNPLVSLTFDSQGIKLATASEKVDLFAFKIYLMSFFCLLGTVIRVFSTLTGECIYEFRRGYARCVSIYSLSFSSDSKFLCASSNTETVHIFKLTEIKTQDDPSVTNYLKKFCQSASYFNPVAEIMNQWRSFATVKLPLCGSRSICTITNSSQNNPNVLIATTDGFLYAYDLNTVDGGDCTLMRQHNLIDFGNKDSATLAGNDTVQS</sequence>
<dbReference type="Gene3D" id="2.130.10.10">
    <property type="entry name" value="YVTN repeat-like/Quinoprotein amine dehydrogenase"/>
    <property type="match status" value="1"/>
</dbReference>
<comment type="similarity">
    <text evidence="3">Belongs to the WD repeat PROPPIN family.</text>
</comment>
<dbReference type="OrthoDB" id="1667587at2759"/>
<keyword evidence="2" id="KW-0677">Repeat</keyword>
<dbReference type="InterPro" id="IPR036322">
    <property type="entry name" value="WD40_repeat_dom_sf"/>
</dbReference>
<evidence type="ECO:0000256" key="1">
    <source>
        <dbReference type="ARBA" id="ARBA00022574"/>
    </source>
</evidence>
<evidence type="ECO:0000256" key="3">
    <source>
        <dbReference type="ARBA" id="ARBA00025740"/>
    </source>
</evidence>
<accession>A0A131ZY22</accession>
<comment type="caution">
    <text evidence="4">The sequence shown here is derived from an EMBL/GenBank/DDBJ whole genome shotgun (WGS) entry which is preliminary data.</text>
</comment>
<protein>
    <recommendedName>
        <fullName evidence="6">WD repeat domain phosphoinositide-interacting protein 2-like protein</fullName>
    </recommendedName>
</protein>
<keyword evidence="1" id="KW-0853">WD repeat</keyword>
<dbReference type="VEuPathDB" id="VectorBase:SSCA001454"/>
<evidence type="ECO:0000313" key="5">
    <source>
        <dbReference type="Proteomes" id="UP000616769"/>
    </source>
</evidence>
<dbReference type="Pfam" id="PF21032">
    <property type="entry name" value="PROPPIN"/>
    <property type="match status" value="1"/>
</dbReference>
<dbReference type="InterPro" id="IPR015943">
    <property type="entry name" value="WD40/YVTN_repeat-like_dom_sf"/>
</dbReference>
<dbReference type="AlphaFoldDB" id="A0A131ZY22"/>
<organism evidence="4 5">
    <name type="scientific">Sarcoptes scabiei</name>
    <name type="common">Itch mite</name>
    <name type="synonym">Acarus scabiei</name>
    <dbReference type="NCBI Taxonomy" id="52283"/>
    <lineage>
        <taxon>Eukaryota</taxon>
        <taxon>Metazoa</taxon>
        <taxon>Ecdysozoa</taxon>
        <taxon>Arthropoda</taxon>
        <taxon>Chelicerata</taxon>
        <taxon>Arachnida</taxon>
        <taxon>Acari</taxon>
        <taxon>Acariformes</taxon>
        <taxon>Sarcoptiformes</taxon>
        <taxon>Astigmata</taxon>
        <taxon>Psoroptidia</taxon>
        <taxon>Sarcoptoidea</taxon>
        <taxon>Sarcoptidae</taxon>
        <taxon>Sarcoptinae</taxon>
        <taxon>Sarcoptes</taxon>
    </lineage>
</organism>
<dbReference type="PANTHER" id="PTHR11227">
    <property type="entry name" value="WD-REPEAT PROTEIN INTERACTING WITH PHOSPHOINOSIDES WIPI -RELATED"/>
    <property type="match status" value="1"/>
</dbReference>
<reference evidence="4 5" key="1">
    <citation type="journal article" date="2015" name="Parasit. Vectors">
        <title>Draft genome of the scabies mite.</title>
        <authorList>
            <person name="Rider S.D.Jr."/>
            <person name="Morgan M.S."/>
            <person name="Arlian L.G."/>
        </authorList>
    </citation>
    <scope>NUCLEOTIDE SEQUENCE [LARGE SCALE GENOMIC DNA]</scope>
    <source>
        <strain evidence="4">Arlian Lab</strain>
    </source>
</reference>
<name>A0A131ZY22_SARSC</name>
<evidence type="ECO:0000313" key="4">
    <source>
        <dbReference type="EMBL" id="KPM03583.1"/>
    </source>
</evidence>
<evidence type="ECO:0008006" key="6">
    <source>
        <dbReference type="Google" id="ProtNLM"/>
    </source>
</evidence>
<dbReference type="EMBL" id="JXLN01005493">
    <property type="protein sequence ID" value="KPM03583.1"/>
    <property type="molecule type" value="Genomic_DNA"/>
</dbReference>
<evidence type="ECO:0000256" key="2">
    <source>
        <dbReference type="ARBA" id="ARBA00022737"/>
    </source>
</evidence>